<evidence type="ECO:0000256" key="4">
    <source>
        <dbReference type="ARBA" id="ARBA00022490"/>
    </source>
</evidence>
<dbReference type="GO" id="GO:0005737">
    <property type="term" value="C:cytoplasm"/>
    <property type="evidence" value="ECO:0007669"/>
    <property type="project" value="UniProtKB-SubCell"/>
</dbReference>
<dbReference type="FunFam" id="3.20.80.10:FF:000003">
    <property type="entry name" value="Heme-binding protein 1"/>
    <property type="match status" value="1"/>
</dbReference>
<feature type="signal peptide" evidence="7">
    <location>
        <begin position="1"/>
        <end position="18"/>
    </location>
</feature>
<evidence type="ECO:0000256" key="5">
    <source>
        <dbReference type="ARBA" id="ARBA00037673"/>
    </source>
</evidence>
<dbReference type="PANTHER" id="PTHR11220">
    <property type="entry name" value="HEME-BINDING PROTEIN-RELATED"/>
    <property type="match status" value="1"/>
</dbReference>
<protein>
    <recommendedName>
        <fullName evidence="6">Heme-binding protein 1</fullName>
    </recommendedName>
</protein>
<dbReference type="Ensembl" id="ENSENLT00000055559.1">
    <property type="protein sequence ID" value="ENSENLP00000054271.1"/>
    <property type="gene ID" value="ENSENLG00000022612.1"/>
</dbReference>
<reference evidence="8" key="3">
    <citation type="submission" date="2025-09" db="UniProtKB">
        <authorList>
            <consortium name="Ensembl"/>
        </authorList>
    </citation>
    <scope>IDENTIFICATION</scope>
</reference>
<evidence type="ECO:0000313" key="8">
    <source>
        <dbReference type="Ensembl" id="ENSENLP00000054271.1"/>
    </source>
</evidence>
<proteinExistence type="inferred from homology"/>
<dbReference type="Proteomes" id="UP000472264">
    <property type="component" value="Chromosome 8"/>
</dbReference>
<gene>
    <name evidence="8" type="primary">soul5</name>
</gene>
<accession>A0A665XF08</accession>
<evidence type="ECO:0000256" key="3">
    <source>
        <dbReference type="ARBA" id="ARBA00011245"/>
    </source>
</evidence>
<evidence type="ECO:0000256" key="7">
    <source>
        <dbReference type="SAM" id="SignalP"/>
    </source>
</evidence>
<comment type="subunit">
    <text evidence="3">Monomer.</text>
</comment>
<dbReference type="PANTHER" id="PTHR11220:SF1">
    <property type="entry name" value="HEME-BINDING PROTEIN 2"/>
    <property type="match status" value="1"/>
</dbReference>
<organism evidence="8 9">
    <name type="scientific">Echeneis naucrates</name>
    <name type="common">Live sharksucker</name>
    <dbReference type="NCBI Taxonomy" id="173247"/>
    <lineage>
        <taxon>Eukaryota</taxon>
        <taxon>Metazoa</taxon>
        <taxon>Chordata</taxon>
        <taxon>Craniata</taxon>
        <taxon>Vertebrata</taxon>
        <taxon>Euteleostomi</taxon>
        <taxon>Actinopterygii</taxon>
        <taxon>Neopterygii</taxon>
        <taxon>Teleostei</taxon>
        <taxon>Neoteleostei</taxon>
        <taxon>Acanthomorphata</taxon>
        <taxon>Carangaria</taxon>
        <taxon>Carangiformes</taxon>
        <taxon>Echeneidae</taxon>
        <taxon>Echeneis</taxon>
    </lineage>
</organism>
<evidence type="ECO:0000256" key="1">
    <source>
        <dbReference type="ARBA" id="ARBA00004496"/>
    </source>
</evidence>
<reference evidence="8" key="1">
    <citation type="submission" date="2021-04" db="EMBL/GenBank/DDBJ databases">
        <authorList>
            <consortium name="Wellcome Sanger Institute Data Sharing"/>
        </authorList>
    </citation>
    <scope>NUCLEOTIDE SEQUENCE [LARGE SCALE GENOMIC DNA]</scope>
</reference>
<dbReference type="AlphaFoldDB" id="A0A665XF08"/>
<dbReference type="OMA" id="HCEVWYV"/>
<dbReference type="GO" id="GO:0020037">
    <property type="term" value="F:heme binding"/>
    <property type="evidence" value="ECO:0007669"/>
    <property type="project" value="TreeGrafter"/>
</dbReference>
<comment type="similarity">
    <text evidence="2">Belongs to the HEBP family.</text>
</comment>
<dbReference type="SUPFAM" id="SSF55136">
    <property type="entry name" value="Probable bacterial effector-binding domain"/>
    <property type="match status" value="1"/>
</dbReference>
<dbReference type="Gene3D" id="3.20.80.10">
    <property type="entry name" value="Regulatory factor, effector binding domain"/>
    <property type="match status" value="1"/>
</dbReference>
<keyword evidence="9" id="KW-1185">Reference proteome</keyword>
<evidence type="ECO:0000256" key="2">
    <source>
        <dbReference type="ARBA" id="ARBA00009817"/>
    </source>
</evidence>
<dbReference type="Pfam" id="PF04832">
    <property type="entry name" value="SOUL"/>
    <property type="match status" value="1"/>
</dbReference>
<evidence type="ECO:0000313" key="9">
    <source>
        <dbReference type="Proteomes" id="UP000472264"/>
    </source>
</evidence>
<keyword evidence="7" id="KW-0732">Signal</keyword>
<keyword evidence="4" id="KW-0963">Cytoplasm</keyword>
<evidence type="ECO:0000256" key="6">
    <source>
        <dbReference type="ARBA" id="ARBA00040755"/>
    </source>
</evidence>
<name>A0A665XF08_ECHNA</name>
<sequence length="225" mass="25334">MIYLSGLVGFLLVLTAEARVGNSSQLRFCTETEQCLLFDLICQNSDYQVRYYDSVKWVSTDETSFFMEFASMKAFRRLFEYISGANDMGKKIEMTSPVIVRVPDKRFWEMGVYTMSFLLPADCQANPPKPTDAKVYINTMPSMKVYSQSYGGWMTTSADNGAAGSLSAALDLVDEKYKKGFHYAVGYNSPMTIFNRHNEVWFVAADEPACGKSSSSEEMNFAPFS</sequence>
<dbReference type="InterPro" id="IPR006917">
    <property type="entry name" value="SOUL_heme-bd"/>
</dbReference>
<dbReference type="InParanoid" id="A0A665XF08"/>
<feature type="chain" id="PRO_5025538899" description="Heme-binding protein 1" evidence="7">
    <location>
        <begin position="19"/>
        <end position="225"/>
    </location>
</feature>
<comment type="function">
    <text evidence="5">May bind free porphyrinogens that may be present in the cell and thus facilitate removal of these potentially toxic compound. Binds with a high affinity to one molecule of heme or porphyrins. It binds metalloporphyrins, free porphyrins and N-methylprotoporphyrin with similar affinities.</text>
</comment>
<dbReference type="InterPro" id="IPR011256">
    <property type="entry name" value="Reg_factor_effector_dom_sf"/>
</dbReference>
<comment type="subcellular location">
    <subcellularLocation>
        <location evidence="1">Cytoplasm</location>
    </subcellularLocation>
</comment>
<dbReference type="OrthoDB" id="6424451at2759"/>
<reference evidence="8" key="2">
    <citation type="submission" date="2025-08" db="UniProtKB">
        <authorList>
            <consortium name="Ensembl"/>
        </authorList>
    </citation>
    <scope>IDENTIFICATION</scope>
</reference>